<dbReference type="RefSeq" id="WP_344636083.1">
    <property type="nucleotide sequence ID" value="NZ_BAAATR010000007.1"/>
</dbReference>
<protein>
    <recommendedName>
        <fullName evidence="3">Transposase</fullName>
    </recommendedName>
</protein>
<comment type="caution">
    <text evidence="1">The sequence shown here is derived from an EMBL/GenBank/DDBJ whole genome shotgun (WGS) entry which is preliminary data.</text>
</comment>
<evidence type="ECO:0008006" key="3">
    <source>
        <dbReference type="Google" id="ProtNLM"/>
    </source>
</evidence>
<dbReference type="EMBL" id="BAAATR010000007">
    <property type="protein sequence ID" value="GAA2239989.1"/>
    <property type="molecule type" value="Genomic_DNA"/>
</dbReference>
<keyword evidence="2" id="KW-1185">Reference proteome</keyword>
<organism evidence="1 2">
    <name type="scientific">Kitasatospora cystarginea</name>
    <dbReference type="NCBI Taxonomy" id="58350"/>
    <lineage>
        <taxon>Bacteria</taxon>
        <taxon>Bacillati</taxon>
        <taxon>Actinomycetota</taxon>
        <taxon>Actinomycetes</taxon>
        <taxon>Kitasatosporales</taxon>
        <taxon>Streptomycetaceae</taxon>
        <taxon>Kitasatospora</taxon>
    </lineage>
</organism>
<accession>A0ABN3DRD5</accession>
<evidence type="ECO:0000313" key="1">
    <source>
        <dbReference type="EMBL" id="GAA2239989.1"/>
    </source>
</evidence>
<proteinExistence type="predicted"/>
<dbReference type="Proteomes" id="UP001500305">
    <property type="component" value="Unassembled WGS sequence"/>
</dbReference>
<reference evidence="1 2" key="1">
    <citation type="journal article" date="2019" name="Int. J. Syst. Evol. Microbiol.">
        <title>The Global Catalogue of Microorganisms (GCM) 10K type strain sequencing project: providing services to taxonomists for standard genome sequencing and annotation.</title>
        <authorList>
            <consortium name="The Broad Institute Genomics Platform"/>
            <consortium name="The Broad Institute Genome Sequencing Center for Infectious Disease"/>
            <person name="Wu L."/>
            <person name="Ma J."/>
        </authorList>
    </citation>
    <scope>NUCLEOTIDE SEQUENCE [LARGE SCALE GENOMIC DNA]</scope>
    <source>
        <strain evidence="1 2">JCM 7356</strain>
    </source>
</reference>
<sequence length="44" mass="5373">MTHLYLAVREQITFRARDINHVAAHWQEVLNQFSLFFEDRLSIR</sequence>
<evidence type="ECO:0000313" key="2">
    <source>
        <dbReference type="Proteomes" id="UP001500305"/>
    </source>
</evidence>
<gene>
    <name evidence="1" type="ORF">GCM10010430_21750</name>
</gene>
<name>A0ABN3DRD5_9ACTN</name>